<evidence type="ECO:0000259" key="6">
    <source>
        <dbReference type="Pfam" id="PF08242"/>
    </source>
</evidence>
<dbReference type="InterPro" id="IPR013217">
    <property type="entry name" value="Methyltransf_12"/>
</dbReference>
<proteinExistence type="predicted"/>
<dbReference type="FunFam" id="3.40.50.12780:FF:000012">
    <property type="entry name" value="Non-ribosomal peptide synthetase"/>
    <property type="match status" value="1"/>
</dbReference>
<dbReference type="InterPro" id="IPR045851">
    <property type="entry name" value="AMP-bd_C_sf"/>
</dbReference>
<dbReference type="GO" id="GO:0031177">
    <property type="term" value="F:phosphopantetheine binding"/>
    <property type="evidence" value="ECO:0007669"/>
    <property type="project" value="TreeGrafter"/>
</dbReference>
<organism evidence="7 8">
    <name type="scientific">Streptomyces cyaneogriseus subsp. noncyanogenus</name>
    <dbReference type="NCBI Taxonomy" id="477245"/>
    <lineage>
        <taxon>Bacteria</taxon>
        <taxon>Bacillati</taxon>
        <taxon>Actinomycetota</taxon>
        <taxon>Actinomycetes</taxon>
        <taxon>Kitasatosporales</taxon>
        <taxon>Streptomycetaceae</taxon>
        <taxon>Streptomyces</taxon>
    </lineage>
</organism>
<dbReference type="Gene3D" id="3.30.300.30">
    <property type="match status" value="2"/>
</dbReference>
<dbReference type="Pfam" id="PF00501">
    <property type="entry name" value="AMP-binding"/>
    <property type="match status" value="1"/>
</dbReference>
<dbReference type="Gene3D" id="3.30.559.30">
    <property type="entry name" value="Nonribosomal peptide synthetase, condensation domain"/>
    <property type="match status" value="1"/>
</dbReference>
<dbReference type="Gene3D" id="3.40.50.150">
    <property type="entry name" value="Vaccinia Virus protein VP39"/>
    <property type="match status" value="1"/>
</dbReference>
<dbReference type="GO" id="GO:0043041">
    <property type="term" value="P:amino acid activation for nonribosomal peptide biosynthetic process"/>
    <property type="evidence" value="ECO:0007669"/>
    <property type="project" value="TreeGrafter"/>
</dbReference>
<dbReference type="NCBIfam" id="TIGR01733">
    <property type="entry name" value="AA-adenyl-dom"/>
    <property type="match status" value="1"/>
</dbReference>
<dbReference type="KEGG" id="scw:TU94_30645"/>
<dbReference type="STRING" id="477245.TU94_30645"/>
<evidence type="ECO:0000259" key="5">
    <source>
        <dbReference type="Pfam" id="PF00668"/>
    </source>
</evidence>
<dbReference type="EMBL" id="CP010849">
    <property type="protein sequence ID" value="AJP05138.1"/>
    <property type="molecule type" value="Genomic_DNA"/>
</dbReference>
<dbReference type="InterPro" id="IPR020845">
    <property type="entry name" value="AMP-binding_CS"/>
</dbReference>
<dbReference type="HOGENOM" id="CLU_000022_2_8_11"/>
<evidence type="ECO:0000256" key="2">
    <source>
        <dbReference type="ARBA" id="ARBA00022450"/>
    </source>
</evidence>
<dbReference type="GO" id="GO:0005829">
    <property type="term" value="C:cytosol"/>
    <property type="evidence" value="ECO:0007669"/>
    <property type="project" value="TreeGrafter"/>
</dbReference>
<dbReference type="PROSITE" id="PS00455">
    <property type="entry name" value="AMP_BINDING"/>
    <property type="match status" value="1"/>
</dbReference>
<name>A0A0C5G597_9ACTN</name>
<keyword evidence="3" id="KW-0597">Phosphoprotein</keyword>
<keyword evidence="8" id="KW-1185">Reference proteome</keyword>
<dbReference type="GO" id="GO:0044550">
    <property type="term" value="P:secondary metabolite biosynthetic process"/>
    <property type="evidence" value="ECO:0007669"/>
    <property type="project" value="TreeGrafter"/>
</dbReference>
<dbReference type="CDD" id="cd02440">
    <property type="entry name" value="AdoMet_MTases"/>
    <property type="match status" value="1"/>
</dbReference>
<sequence length="1440" mass="156682">MFFETPTVAGVAEWLRTAEAGVRPALARAARPEMLPLSYAQRRLWFLHRLEGPSATYNIPLALRLSGELDTAALRAALGDLVARHESLRTVFHDTSGEPRQVVLDPEAVPDLLHTVDTSPEGLGAHLERAAGHAFDLAAEPPLRATLFAVGPDEHVLLLLLHHIAGDGWSMAPLSRDLAAAYEARRQGRAPEWEPLPVQYADYTLWQRDVLGHPDDPDSRYARQLAYWKERLDGIPEEIALPFDRPRPQRATYRGDTLPVDLSAPLHRRLRDLAQETGTSVFMVVQAGLAALLTRLGAGTDIPIGSPVAGRTDEALDDLVGFFVNTLVLRTDTSGNPTFRELLQRVRETDLAAWSHQDLPFEQLVEALNPTRSASRQPLFQVVAALQNAPESDFDRLGVRSHSELLGTGTAKYDLFLSLWERHDGRGEPGGLDGFVEYSTDVFDAGTVETLTARFAHLLETLAADPDQPLAQLDILLPGEEEFLLDRSADTIRAIGATTLPHAFEARAERCSGAVALMYGDVALSYAEVNARANRLARLLVARGVGPERVVACAFPRSVDLYVALLAVMKAGGVYLPVDPDYPPQRIAYMLTDADPVLVLTTSDVAFRLEVDSTPVIAVDDSAVAVECATLSSADLTDTEPENGVLSPSNAAYVIYTSGSTGRPKGVVVSHAGIGALAESQIERFGVHESSRVLQFASPSFDASISEVCMAWLAGAALVAAPAPRLLPGTALGEVVAEFAITHVTLPPSALAVLSPDLLTGVECVVVAGEACPPDLVEQWSAGRRLINAYGPTETTVCATMSQPLTGRRVPPLGHPVLGTQVYVLDEALRPVPAGATGELYIAGTGLARGYAGRAAITAERFVADPHGPAGSRMYRSGDLVRRRPDGELEYVGRADDQVKVRGYRIEPGEIETALRDHALVDQAVVTAREDRTGDIRLIGYIVPSDQPGPGQDTGSHQVREWQQIYDEHYTRTADLPVGEDFSGWNSSYDGSPIPLEEMRAWRAATVERIRSLKPRRILELGVGNGLLLAKLAPECEAYWGTDFSAAVIERLREQIASVPGLPERVELRSQAADVVEGLPAGYFDTIVINSVAQYFPSTEYLVRVLRQAMELLSPGGSLFVGDVRNMRAFRAFRTAVELGRAEAGAEISEVRAAIEQSMALEKELLIDPGFFPAVANHLPGVVAVDIRLRDGPHHNELTRHRYDVVLRKNPAHVISWQDTPQLHWGQDVTDLDTLEHLLTQRADERWRLTGIPNRRLAGELAATRALAANRPPAEALTHLTTHTTPTGLEPDTFTRLGHQHGLWTALTWSTTGDDGHFDVLFAPRHTATHTTPTDLYLTPDTTPDDTPNDLSAYTTHPAATLTTAALTTELRHHLRRRLPAYMVPTPIVPLDTLPLTPNGKIARAALPAPDLTTTSTGRAPRSPQQKILCELFADRNNFV</sequence>
<dbReference type="Gene3D" id="3.40.50.980">
    <property type="match status" value="2"/>
</dbReference>
<dbReference type="GO" id="GO:0003824">
    <property type="term" value="F:catalytic activity"/>
    <property type="evidence" value="ECO:0007669"/>
    <property type="project" value="InterPro"/>
</dbReference>
<dbReference type="CDD" id="cd19540">
    <property type="entry name" value="LCL_NRPS-like"/>
    <property type="match status" value="1"/>
</dbReference>
<dbReference type="SUPFAM" id="SSF52777">
    <property type="entry name" value="CoA-dependent acyltransferases"/>
    <property type="match status" value="2"/>
</dbReference>
<dbReference type="InterPro" id="IPR029063">
    <property type="entry name" value="SAM-dependent_MTases_sf"/>
</dbReference>
<dbReference type="Gene3D" id="2.30.38.10">
    <property type="entry name" value="Luciferase, Domain 3"/>
    <property type="match status" value="1"/>
</dbReference>
<dbReference type="Proteomes" id="UP000032234">
    <property type="component" value="Chromosome"/>
</dbReference>
<dbReference type="GO" id="GO:0008610">
    <property type="term" value="P:lipid biosynthetic process"/>
    <property type="evidence" value="ECO:0007669"/>
    <property type="project" value="UniProtKB-ARBA"/>
</dbReference>
<dbReference type="PATRIC" id="fig|477245.3.peg.6524"/>
<keyword evidence="2" id="KW-0596">Phosphopantetheine</keyword>
<dbReference type="Gene3D" id="3.30.559.10">
    <property type="entry name" value="Chloramphenicol acetyltransferase-like domain"/>
    <property type="match status" value="1"/>
</dbReference>
<dbReference type="Pfam" id="PF00668">
    <property type="entry name" value="Condensation"/>
    <property type="match status" value="1"/>
</dbReference>
<dbReference type="SUPFAM" id="SSF56801">
    <property type="entry name" value="Acetyl-CoA synthetase-like"/>
    <property type="match status" value="1"/>
</dbReference>
<dbReference type="PANTHER" id="PTHR45527:SF1">
    <property type="entry name" value="FATTY ACID SYNTHASE"/>
    <property type="match status" value="1"/>
</dbReference>
<dbReference type="Pfam" id="PF08242">
    <property type="entry name" value="Methyltransf_12"/>
    <property type="match status" value="1"/>
</dbReference>
<feature type="domain" description="Condensation" evidence="5">
    <location>
        <begin position="34"/>
        <end position="485"/>
    </location>
</feature>
<evidence type="ECO:0000259" key="4">
    <source>
        <dbReference type="Pfam" id="PF00501"/>
    </source>
</evidence>
<evidence type="ECO:0008006" key="9">
    <source>
        <dbReference type="Google" id="ProtNLM"/>
    </source>
</evidence>
<dbReference type="InterPro" id="IPR023213">
    <property type="entry name" value="CAT-like_dom_sf"/>
</dbReference>
<protein>
    <recommendedName>
        <fullName evidence="9">Amino acid adenylation domain-containing protein</fullName>
    </recommendedName>
</protein>
<accession>A0A0C5G597</accession>
<dbReference type="PANTHER" id="PTHR45527">
    <property type="entry name" value="NONRIBOSOMAL PEPTIDE SYNTHETASE"/>
    <property type="match status" value="1"/>
</dbReference>
<dbReference type="InterPro" id="IPR001242">
    <property type="entry name" value="Condensation_dom"/>
</dbReference>
<comment type="cofactor">
    <cofactor evidence="1">
        <name>pantetheine 4'-phosphate</name>
        <dbReference type="ChEBI" id="CHEBI:47942"/>
    </cofactor>
</comment>
<dbReference type="PIRSF" id="PIRSF001617">
    <property type="entry name" value="Alpha-AR"/>
    <property type="match status" value="1"/>
</dbReference>
<dbReference type="SUPFAM" id="SSF53335">
    <property type="entry name" value="S-adenosyl-L-methionine-dependent methyltransferases"/>
    <property type="match status" value="1"/>
</dbReference>
<gene>
    <name evidence="7" type="ORF">TU94_30645</name>
</gene>
<evidence type="ECO:0000313" key="8">
    <source>
        <dbReference type="Proteomes" id="UP000032234"/>
    </source>
</evidence>
<dbReference type="FunFam" id="2.30.38.10:FF:000001">
    <property type="entry name" value="Non-ribosomal peptide synthetase PvdI"/>
    <property type="match status" value="1"/>
</dbReference>
<dbReference type="FunFam" id="3.30.559.10:FF:000012">
    <property type="entry name" value="Non-ribosomal peptide synthetase"/>
    <property type="match status" value="1"/>
</dbReference>
<dbReference type="InterPro" id="IPR010071">
    <property type="entry name" value="AA_adenyl_dom"/>
</dbReference>
<evidence type="ECO:0000256" key="3">
    <source>
        <dbReference type="ARBA" id="ARBA00022553"/>
    </source>
</evidence>
<reference evidence="7 8" key="1">
    <citation type="submission" date="2015-02" db="EMBL/GenBank/DDBJ databases">
        <title>Genome sequence of thermotolerant Streptomyces cyaneogriseus subsp. Noncyanogenus NMWT1, the producer of nematocidal antibiotics nemadectin.</title>
        <authorList>
            <person name="Wang H."/>
            <person name="Li C."/>
            <person name="Xiang W."/>
            <person name="Wang X."/>
        </authorList>
    </citation>
    <scope>NUCLEOTIDE SEQUENCE [LARGE SCALE GENOMIC DNA]</scope>
    <source>
        <strain evidence="7 8">NMWT 1</strain>
    </source>
</reference>
<dbReference type="InterPro" id="IPR000873">
    <property type="entry name" value="AMP-dep_synth/lig_dom"/>
</dbReference>
<evidence type="ECO:0000313" key="7">
    <source>
        <dbReference type="EMBL" id="AJP05138.1"/>
    </source>
</evidence>
<feature type="domain" description="Methyltransferase type 12" evidence="6">
    <location>
        <begin position="1019"/>
        <end position="1119"/>
    </location>
</feature>
<feature type="domain" description="AMP-dependent synthetase/ligase" evidence="4">
    <location>
        <begin position="504"/>
        <end position="851"/>
    </location>
</feature>
<dbReference type="FunFam" id="3.40.50.980:FF:000001">
    <property type="entry name" value="Non-ribosomal peptide synthetase"/>
    <property type="match status" value="1"/>
</dbReference>
<evidence type="ECO:0000256" key="1">
    <source>
        <dbReference type="ARBA" id="ARBA00001957"/>
    </source>
</evidence>